<dbReference type="EMBL" id="CAJOBO010000417">
    <property type="protein sequence ID" value="CAF4216553.1"/>
    <property type="molecule type" value="Genomic_DNA"/>
</dbReference>
<keyword evidence="1" id="KW-0812">Transmembrane</keyword>
<dbReference type="Proteomes" id="UP000663873">
    <property type="component" value="Unassembled WGS sequence"/>
</dbReference>
<dbReference type="Proteomes" id="UP000663872">
    <property type="component" value="Unassembled WGS sequence"/>
</dbReference>
<dbReference type="EMBL" id="CAJNXB010004601">
    <property type="protein sequence ID" value="CAF3383924.1"/>
    <property type="molecule type" value="Genomic_DNA"/>
</dbReference>
<dbReference type="EMBL" id="CAJNYT010003177">
    <property type="protein sequence ID" value="CAF3533843.1"/>
    <property type="molecule type" value="Genomic_DNA"/>
</dbReference>
<proteinExistence type="predicted"/>
<protein>
    <submittedName>
        <fullName evidence="7">Uncharacterized protein</fullName>
    </submittedName>
</protein>
<evidence type="ECO:0000313" key="7">
    <source>
        <dbReference type="EMBL" id="CAF4216553.1"/>
    </source>
</evidence>
<evidence type="ECO:0000313" key="10">
    <source>
        <dbReference type="EMBL" id="CAF4627827.1"/>
    </source>
</evidence>
<evidence type="ECO:0000313" key="4">
    <source>
        <dbReference type="EMBL" id="CAF3403059.1"/>
    </source>
</evidence>
<dbReference type="AlphaFoldDB" id="A0A820C4U3"/>
<evidence type="ECO:0000313" key="3">
    <source>
        <dbReference type="EMBL" id="CAF3383924.1"/>
    </source>
</evidence>
<evidence type="ECO:0000313" key="6">
    <source>
        <dbReference type="EMBL" id="CAF3741916.1"/>
    </source>
</evidence>
<dbReference type="EMBL" id="CAJNYU010004304">
    <property type="protein sequence ID" value="CAF3741916.1"/>
    <property type="molecule type" value="Genomic_DNA"/>
</dbReference>
<evidence type="ECO:0000256" key="1">
    <source>
        <dbReference type="SAM" id="Phobius"/>
    </source>
</evidence>
<evidence type="ECO:0000313" key="8">
    <source>
        <dbReference type="EMBL" id="CAF4325861.1"/>
    </source>
</evidence>
<evidence type="ECO:0000313" key="5">
    <source>
        <dbReference type="EMBL" id="CAF3533843.1"/>
    </source>
</evidence>
<keyword evidence="13" id="KW-1185">Reference proteome</keyword>
<dbReference type="Proteomes" id="UP000663848">
    <property type="component" value="Unassembled WGS sequence"/>
</dbReference>
<sequence>MFGIGTKTFDSSMPSVYLLIFIMIANKFIFVHCFVNTDNDEYQNQLEKLQQDAIKQLVLKYVTNPEKSRSDDDYLQSPSTPTIRRRFCCMNPLGSRKRSVRNLLRKQQLSNAMIG</sequence>
<dbReference type="EMBL" id="CAJOBQ010001044">
    <property type="protein sequence ID" value="CAF4448607.1"/>
    <property type="molecule type" value="Genomic_DNA"/>
</dbReference>
<dbReference type="EMBL" id="CAJNYV010001080">
    <property type="protein sequence ID" value="CAF3403059.1"/>
    <property type="molecule type" value="Genomic_DNA"/>
</dbReference>
<dbReference type="EMBL" id="CAJOBS010001017">
    <property type="protein sequence ID" value="CAF4675976.1"/>
    <property type="molecule type" value="Genomic_DNA"/>
</dbReference>
<feature type="transmembrane region" description="Helical" evidence="1">
    <location>
        <begin position="16"/>
        <end position="35"/>
    </location>
</feature>
<evidence type="ECO:0000313" key="9">
    <source>
        <dbReference type="EMBL" id="CAF4448607.1"/>
    </source>
</evidence>
<name>A0A820C4U3_9BILA</name>
<keyword evidence="1" id="KW-1133">Transmembrane helix</keyword>
<keyword evidence="1" id="KW-0472">Membrane</keyword>
<organism evidence="7 12">
    <name type="scientific">Rotaria socialis</name>
    <dbReference type="NCBI Taxonomy" id="392032"/>
    <lineage>
        <taxon>Eukaryota</taxon>
        <taxon>Metazoa</taxon>
        <taxon>Spiralia</taxon>
        <taxon>Gnathifera</taxon>
        <taxon>Rotifera</taxon>
        <taxon>Eurotatoria</taxon>
        <taxon>Bdelloidea</taxon>
        <taxon>Philodinida</taxon>
        <taxon>Philodinidae</taxon>
        <taxon>Rotaria</taxon>
    </lineage>
</organism>
<evidence type="ECO:0000313" key="2">
    <source>
        <dbReference type="EMBL" id="CAF3168212.1"/>
    </source>
</evidence>
<dbReference type="Proteomes" id="UP000663851">
    <property type="component" value="Unassembled WGS sequence"/>
</dbReference>
<dbReference type="Proteomes" id="UP000663833">
    <property type="component" value="Unassembled WGS sequence"/>
</dbReference>
<dbReference type="EMBL" id="CAJOBR010001684">
    <property type="protein sequence ID" value="CAF4627827.1"/>
    <property type="molecule type" value="Genomic_DNA"/>
</dbReference>
<evidence type="ECO:0000313" key="11">
    <source>
        <dbReference type="EMBL" id="CAF4675976.1"/>
    </source>
</evidence>
<comment type="caution">
    <text evidence="7">The sequence shown here is derived from an EMBL/GenBank/DDBJ whole genome shotgun (WGS) entry which is preliminary data.</text>
</comment>
<accession>A0A820C4U3</accession>
<dbReference type="Proteomes" id="UP000663865">
    <property type="component" value="Unassembled WGS sequence"/>
</dbReference>
<dbReference type="EMBL" id="CAJOBP010001978">
    <property type="protein sequence ID" value="CAF4325861.1"/>
    <property type="molecule type" value="Genomic_DNA"/>
</dbReference>
<evidence type="ECO:0000313" key="12">
    <source>
        <dbReference type="Proteomes" id="UP000663851"/>
    </source>
</evidence>
<dbReference type="EMBL" id="CAJNYD010000007">
    <property type="protein sequence ID" value="CAF3168212.1"/>
    <property type="molecule type" value="Genomic_DNA"/>
</dbReference>
<dbReference type="Proteomes" id="UP000663862">
    <property type="component" value="Unassembled WGS sequence"/>
</dbReference>
<reference evidence="7" key="1">
    <citation type="submission" date="2021-02" db="EMBL/GenBank/DDBJ databases">
        <authorList>
            <person name="Nowell W R."/>
        </authorList>
    </citation>
    <scope>NUCLEOTIDE SEQUENCE</scope>
</reference>
<dbReference type="Proteomes" id="UP000663838">
    <property type="component" value="Unassembled WGS sequence"/>
</dbReference>
<gene>
    <name evidence="6" type="ORF">FME351_LOCUS30320</name>
    <name evidence="5" type="ORF">GRG538_LOCUS19410</name>
    <name evidence="7" type="ORF">HFQ381_LOCUS8369</name>
    <name evidence="4" type="ORF">KIK155_LOCUS8307</name>
    <name evidence="2" type="ORF">LUA448_LOCUS260</name>
    <name evidence="10" type="ORF">QYT958_LOCUS13278</name>
    <name evidence="3" type="ORF">TIS948_LOCUS26208</name>
    <name evidence="11" type="ORF">TOA249_LOCUS15562</name>
    <name evidence="9" type="ORF">TSG867_LOCUS16803</name>
    <name evidence="8" type="ORF">UJA718_LOCUS14175</name>
</gene>
<dbReference type="Proteomes" id="UP000663825">
    <property type="component" value="Unassembled WGS sequence"/>
</dbReference>
<dbReference type="OrthoDB" id="9989407at2759"/>
<dbReference type="Proteomes" id="UP000663869">
    <property type="component" value="Unassembled WGS sequence"/>
</dbReference>
<evidence type="ECO:0000313" key="13">
    <source>
        <dbReference type="Proteomes" id="UP000663873"/>
    </source>
</evidence>